<evidence type="ECO:0000256" key="4">
    <source>
        <dbReference type="ARBA" id="ARBA00023054"/>
    </source>
</evidence>
<feature type="domain" description="DUF1279" evidence="8">
    <location>
        <begin position="111"/>
        <end position="202"/>
    </location>
</feature>
<keyword evidence="10" id="KW-1185">Reference proteome</keyword>
<dbReference type="OMA" id="TSVMWFG"/>
<dbReference type="GO" id="GO:0005739">
    <property type="term" value="C:mitochondrion"/>
    <property type="evidence" value="ECO:0007669"/>
    <property type="project" value="TreeGrafter"/>
</dbReference>
<dbReference type="GeneTree" id="ENSGT00940000156554"/>
<dbReference type="Ensembl" id="ENSCSAVT00000008163.1">
    <property type="protein sequence ID" value="ENSCSAVP00000008056.1"/>
    <property type="gene ID" value="ENSCSAVG00000004796.1"/>
</dbReference>
<dbReference type="InterPro" id="IPR009688">
    <property type="entry name" value="FAM210A/B-like_dom"/>
</dbReference>
<feature type="region of interest" description="Disordered" evidence="6">
    <location>
        <begin position="256"/>
        <end position="275"/>
    </location>
</feature>
<protein>
    <recommendedName>
        <fullName evidence="8">DUF1279 domain-containing protein</fullName>
    </recommendedName>
</protein>
<keyword evidence="3 7" id="KW-1133">Transmembrane helix</keyword>
<name>H2YRU6_CIOSA</name>
<feature type="transmembrane region" description="Helical" evidence="7">
    <location>
        <begin position="193"/>
        <end position="210"/>
    </location>
</feature>
<evidence type="ECO:0000256" key="5">
    <source>
        <dbReference type="ARBA" id="ARBA00023136"/>
    </source>
</evidence>
<dbReference type="GO" id="GO:0016020">
    <property type="term" value="C:membrane"/>
    <property type="evidence" value="ECO:0007669"/>
    <property type="project" value="UniProtKB-SubCell"/>
</dbReference>
<evidence type="ECO:0000313" key="10">
    <source>
        <dbReference type="Proteomes" id="UP000007875"/>
    </source>
</evidence>
<reference evidence="9" key="2">
    <citation type="submission" date="2025-08" db="UniProtKB">
        <authorList>
            <consortium name="Ensembl"/>
        </authorList>
    </citation>
    <scope>IDENTIFICATION</scope>
</reference>
<dbReference type="InParanoid" id="H2YRU6"/>
<dbReference type="PANTHER" id="PTHR21377:SF1">
    <property type="entry name" value="PROTEIN FAM210A"/>
    <property type="match status" value="1"/>
</dbReference>
<feature type="transmembrane region" description="Helical" evidence="7">
    <location>
        <begin position="119"/>
        <end position="142"/>
    </location>
</feature>
<proteinExistence type="predicted"/>
<organism evidence="9 10">
    <name type="scientific">Ciona savignyi</name>
    <name type="common">Pacific transparent sea squirt</name>
    <dbReference type="NCBI Taxonomy" id="51511"/>
    <lineage>
        <taxon>Eukaryota</taxon>
        <taxon>Metazoa</taxon>
        <taxon>Chordata</taxon>
        <taxon>Tunicata</taxon>
        <taxon>Ascidiacea</taxon>
        <taxon>Phlebobranchia</taxon>
        <taxon>Cionidae</taxon>
        <taxon>Ciona</taxon>
    </lineage>
</organism>
<dbReference type="PANTHER" id="PTHR21377">
    <property type="entry name" value="PROTEIN FAM210B, MITOCHONDRIAL"/>
    <property type="match status" value="1"/>
</dbReference>
<comment type="subcellular location">
    <subcellularLocation>
        <location evidence="1">Membrane</location>
        <topology evidence="1">Single-pass membrane protein</topology>
    </subcellularLocation>
</comment>
<evidence type="ECO:0000256" key="3">
    <source>
        <dbReference type="ARBA" id="ARBA00022989"/>
    </source>
</evidence>
<dbReference type="HOGENOM" id="CLU_1011775_0_0_1"/>
<dbReference type="FunCoup" id="H2YRU6">
    <property type="interactions" value="5"/>
</dbReference>
<dbReference type="InterPro" id="IPR045866">
    <property type="entry name" value="FAM210A/B-like"/>
</dbReference>
<reference evidence="9" key="3">
    <citation type="submission" date="2025-09" db="UniProtKB">
        <authorList>
            <consortium name="Ensembl"/>
        </authorList>
    </citation>
    <scope>IDENTIFICATION</scope>
</reference>
<evidence type="ECO:0000313" key="9">
    <source>
        <dbReference type="Ensembl" id="ENSCSAVP00000008056.1"/>
    </source>
</evidence>
<keyword evidence="2 7" id="KW-0812">Transmembrane</keyword>
<accession>H2YRU6</accession>
<dbReference type="AlphaFoldDB" id="H2YRU6"/>
<evidence type="ECO:0000259" key="8">
    <source>
        <dbReference type="Pfam" id="PF06916"/>
    </source>
</evidence>
<evidence type="ECO:0000256" key="7">
    <source>
        <dbReference type="SAM" id="Phobius"/>
    </source>
</evidence>
<evidence type="ECO:0000256" key="2">
    <source>
        <dbReference type="ARBA" id="ARBA00022692"/>
    </source>
</evidence>
<dbReference type="STRING" id="51511.ENSCSAVP00000008056"/>
<evidence type="ECO:0000256" key="6">
    <source>
        <dbReference type="SAM" id="MobiDB-lite"/>
    </source>
</evidence>
<sequence>MIVNHLRHQLHSGTKICSRLLHLQCGFSKQRTIVISRTLNANFTTRDFSRPNFPTSSILFCKKVQHFPVLNRNISNQPSKVLRNKAEKPPDNDADDLQAILKDKSLGITAKFKILLRQYGLVMVSVHAVTSVFWAGAFYFAVSRGFDILPFLENIGLFEFLERWGFSYTEKIKNSGASNYLMAYLIYELAKPIRYPVTLFGTVYVVRYLRRMGYFKPPPKSATVGQLVQTQGKIIQHRLNKTTTSYKDRYKKYRSNGRLKRNGDKRPINNHRKKS</sequence>
<keyword evidence="5 7" id="KW-0472">Membrane</keyword>
<dbReference type="Pfam" id="PF06916">
    <property type="entry name" value="FAM210A-B_dom"/>
    <property type="match status" value="1"/>
</dbReference>
<reference evidence="10" key="1">
    <citation type="submission" date="2003-08" db="EMBL/GenBank/DDBJ databases">
        <authorList>
            <person name="Birren B."/>
            <person name="Nusbaum C."/>
            <person name="Abebe A."/>
            <person name="Abouelleil A."/>
            <person name="Adekoya E."/>
            <person name="Ait-zahra M."/>
            <person name="Allen N."/>
            <person name="Allen T."/>
            <person name="An P."/>
            <person name="Anderson M."/>
            <person name="Anderson S."/>
            <person name="Arachchi H."/>
            <person name="Armbruster J."/>
            <person name="Bachantsang P."/>
            <person name="Baldwin J."/>
            <person name="Barry A."/>
            <person name="Bayul T."/>
            <person name="Blitshsteyn B."/>
            <person name="Bloom T."/>
            <person name="Blye J."/>
            <person name="Boguslavskiy L."/>
            <person name="Borowsky M."/>
            <person name="Boukhgalter B."/>
            <person name="Brunache A."/>
            <person name="Butler J."/>
            <person name="Calixte N."/>
            <person name="Calvo S."/>
            <person name="Camarata J."/>
            <person name="Campo K."/>
            <person name="Chang J."/>
            <person name="Cheshatsang Y."/>
            <person name="Citroen M."/>
            <person name="Collymore A."/>
            <person name="Considine T."/>
            <person name="Cook A."/>
            <person name="Cooke P."/>
            <person name="Corum B."/>
            <person name="Cuomo C."/>
            <person name="David R."/>
            <person name="Dawoe T."/>
            <person name="Degray S."/>
            <person name="Dodge S."/>
            <person name="Dooley K."/>
            <person name="Dorje P."/>
            <person name="Dorjee K."/>
            <person name="Dorris L."/>
            <person name="Duffey N."/>
            <person name="Dupes A."/>
            <person name="Elkins T."/>
            <person name="Engels R."/>
            <person name="Erickson J."/>
            <person name="Farina A."/>
            <person name="Faro S."/>
            <person name="Ferreira P."/>
            <person name="Fischer H."/>
            <person name="Fitzgerald M."/>
            <person name="Foley K."/>
            <person name="Gage D."/>
            <person name="Galagan J."/>
            <person name="Gearin G."/>
            <person name="Gnerre S."/>
            <person name="Gnirke A."/>
            <person name="Goyette A."/>
            <person name="Graham J."/>
            <person name="Grandbois E."/>
            <person name="Gyaltsen K."/>
            <person name="Hafez N."/>
            <person name="Hagopian D."/>
            <person name="Hagos B."/>
            <person name="Hall J."/>
            <person name="Hatcher B."/>
            <person name="Heller A."/>
            <person name="Higgins H."/>
            <person name="Honan T."/>
            <person name="Horn A."/>
            <person name="Houde N."/>
            <person name="Hughes L."/>
            <person name="Hulme W."/>
            <person name="Husby E."/>
            <person name="Iliev I."/>
            <person name="Jaffe D."/>
            <person name="Jones C."/>
            <person name="Kamal M."/>
            <person name="Kamat A."/>
            <person name="Kamvysselis M."/>
            <person name="Karlsson E."/>
            <person name="Kells C."/>
            <person name="Kieu A."/>
            <person name="Kisner P."/>
            <person name="Kodira C."/>
            <person name="Kulbokas E."/>
            <person name="Labutti K."/>
            <person name="Lama D."/>
            <person name="Landers T."/>
            <person name="Leger J."/>
            <person name="Levine S."/>
            <person name="Lewis D."/>
            <person name="Lewis T."/>
            <person name="Lindblad-toh K."/>
            <person name="Liu X."/>
            <person name="Lokyitsang T."/>
            <person name="Lokyitsang Y."/>
            <person name="Lucien O."/>
            <person name="Lui A."/>
            <person name="Ma L.J."/>
            <person name="Mabbitt R."/>
            <person name="Macdonald J."/>
            <person name="Maclean C."/>
            <person name="Major J."/>
            <person name="Manning J."/>
            <person name="Marabella R."/>
            <person name="Maru K."/>
            <person name="Matthews C."/>
            <person name="Mauceli E."/>
            <person name="Mccarthy M."/>
            <person name="Mcdonough S."/>
            <person name="Mcghee T."/>
            <person name="Meldrim J."/>
            <person name="Meneus L."/>
            <person name="Mesirov J."/>
            <person name="Mihalev A."/>
            <person name="Mihova T."/>
            <person name="Mikkelsen T."/>
            <person name="Mlenga V."/>
            <person name="Moru K."/>
            <person name="Mozes J."/>
            <person name="Mulrain L."/>
            <person name="Munson G."/>
            <person name="Naylor J."/>
            <person name="Newes C."/>
            <person name="Nguyen C."/>
            <person name="Nguyen N."/>
            <person name="Nguyen T."/>
            <person name="Nicol R."/>
            <person name="Nielsen C."/>
            <person name="Nizzari M."/>
            <person name="Norbu C."/>
            <person name="Norbu N."/>
            <person name="O'donnell P."/>
            <person name="Okoawo O."/>
            <person name="O'leary S."/>
            <person name="Omotosho B."/>
            <person name="O'neill K."/>
            <person name="Osman S."/>
            <person name="Parker S."/>
            <person name="Perrin D."/>
            <person name="Phunkhang P."/>
            <person name="Piqani B."/>
            <person name="Purcell S."/>
            <person name="Rachupka T."/>
            <person name="Ramasamy U."/>
            <person name="Rameau R."/>
            <person name="Ray V."/>
            <person name="Raymond C."/>
            <person name="Retta R."/>
            <person name="Richardson S."/>
            <person name="Rise C."/>
            <person name="Rodriguez J."/>
            <person name="Rogers J."/>
            <person name="Rogov P."/>
            <person name="Rutman M."/>
            <person name="Schupbach R."/>
            <person name="Seaman C."/>
            <person name="Settipalli S."/>
            <person name="Sharpe T."/>
            <person name="Sheridan J."/>
            <person name="Sherpa N."/>
            <person name="Shi J."/>
            <person name="Smirnov S."/>
            <person name="Smith C."/>
            <person name="Sougnez C."/>
            <person name="Spencer B."/>
            <person name="Stalker J."/>
            <person name="Stange-thomann N."/>
            <person name="Stavropoulos S."/>
            <person name="Stetson K."/>
            <person name="Stone C."/>
            <person name="Stone S."/>
            <person name="Stubbs M."/>
            <person name="Talamas J."/>
            <person name="Tchuinga P."/>
            <person name="Tenzing P."/>
            <person name="Tesfaye S."/>
            <person name="Theodore J."/>
            <person name="Thoulutsang Y."/>
            <person name="Topham K."/>
            <person name="Towey S."/>
            <person name="Tsamla T."/>
            <person name="Tsomo N."/>
            <person name="Vallee D."/>
            <person name="Vassiliev H."/>
            <person name="Venkataraman V."/>
            <person name="Vinson J."/>
            <person name="Vo A."/>
            <person name="Wade C."/>
            <person name="Wang S."/>
            <person name="Wangchuk T."/>
            <person name="Wangdi T."/>
            <person name="Whittaker C."/>
            <person name="Wilkinson J."/>
            <person name="Wu Y."/>
            <person name="Wyman D."/>
            <person name="Yadav S."/>
            <person name="Yang S."/>
            <person name="Yang X."/>
            <person name="Yeager S."/>
            <person name="Yee E."/>
            <person name="Young G."/>
            <person name="Zainoun J."/>
            <person name="Zembeck L."/>
            <person name="Zimmer A."/>
            <person name="Zody M."/>
            <person name="Lander E."/>
        </authorList>
    </citation>
    <scope>NUCLEOTIDE SEQUENCE [LARGE SCALE GENOMIC DNA]</scope>
</reference>
<dbReference type="eggNOG" id="KOG4082">
    <property type="taxonomic scope" value="Eukaryota"/>
</dbReference>
<evidence type="ECO:0000256" key="1">
    <source>
        <dbReference type="ARBA" id="ARBA00004167"/>
    </source>
</evidence>
<keyword evidence="4" id="KW-0175">Coiled coil</keyword>
<dbReference type="Proteomes" id="UP000007875">
    <property type="component" value="Unassembled WGS sequence"/>
</dbReference>